<feature type="domain" description="ATPase AAA-type core" evidence="2">
    <location>
        <begin position="333"/>
        <end position="404"/>
    </location>
</feature>
<gene>
    <name evidence="3" type="ORF">SAMN05421756_110167</name>
</gene>
<dbReference type="GO" id="GO:0016887">
    <property type="term" value="F:ATP hydrolysis activity"/>
    <property type="evidence" value="ECO:0007669"/>
    <property type="project" value="InterPro"/>
</dbReference>
<evidence type="ECO:0000259" key="2">
    <source>
        <dbReference type="Pfam" id="PF13304"/>
    </source>
</evidence>
<dbReference type="AlphaFoldDB" id="A0A1H9MJB2"/>
<dbReference type="InterPro" id="IPR051396">
    <property type="entry name" value="Bact_Antivir_Def_Nuclease"/>
</dbReference>
<proteinExistence type="predicted"/>
<feature type="compositionally biased region" description="Basic residues" evidence="1">
    <location>
        <begin position="11"/>
        <end position="22"/>
    </location>
</feature>
<name>A0A1H9MJB2_9ACTN</name>
<dbReference type="RefSeq" id="WP_139210013.1">
    <property type="nucleotide sequence ID" value="NZ_FOFA01000010.1"/>
</dbReference>
<dbReference type="SUPFAM" id="SSF52540">
    <property type="entry name" value="P-loop containing nucleoside triphosphate hydrolases"/>
    <property type="match status" value="1"/>
</dbReference>
<dbReference type="InterPro" id="IPR014592">
    <property type="entry name" value="P-loop_UCP034888"/>
</dbReference>
<feature type="domain" description="ATPase AAA-type core" evidence="2">
    <location>
        <begin position="45"/>
        <end position="114"/>
    </location>
</feature>
<keyword evidence="4" id="KW-1185">Reference proteome</keyword>
<organism evidence="3 4">
    <name type="scientific">Microlunatus flavus</name>
    <dbReference type="NCBI Taxonomy" id="1036181"/>
    <lineage>
        <taxon>Bacteria</taxon>
        <taxon>Bacillati</taxon>
        <taxon>Actinomycetota</taxon>
        <taxon>Actinomycetes</taxon>
        <taxon>Propionibacteriales</taxon>
        <taxon>Propionibacteriaceae</taxon>
        <taxon>Microlunatus</taxon>
    </lineage>
</organism>
<evidence type="ECO:0000256" key="1">
    <source>
        <dbReference type="SAM" id="MobiDB-lite"/>
    </source>
</evidence>
<feature type="compositionally biased region" description="Polar residues" evidence="1">
    <location>
        <begin position="1"/>
        <end position="10"/>
    </location>
</feature>
<reference evidence="4" key="1">
    <citation type="submission" date="2016-10" db="EMBL/GenBank/DDBJ databases">
        <authorList>
            <person name="Varghese N."/>
            <person name="Submissions S."/>
        </authorList>
    </citation>
    <scope>NUCLEOTIDE SEQUENCE [LARGE SCALE GENOMIC DNA]</scope>
    <source>
        <strain evidence="4">CGMCC 4.6856</strain>
    </source>
</reference>
<dbReference type="PANTHER" id="PTHR43581:SF2">
    <property type="entry name" value="EXCINUCLEASE ATPASE SUBUNIT"/>
    <property type="match status" value="1"/>
</dbReference>
<dbReference type="GO" id="GO:0005524">
    <property type="term" value="F:ATP binding"/>
    <property type="evidence" value="ECO:0007669"/>
    <property type="project" value="InterPro"/>
</dbReference>
<evidence type="ECO:0000313" key="4">
    <source>
        <dbReference type="Proteomes" id="UP000198504"/>
    </source>
</evidence>
<dbReference type="PANTHER" id="PTHR43581">
    <property type="entry name" value="ATP/GTP PHOSPHATASE"/>
    <property type="match status" value="1"/>
</dbReference>
<accession>A0A1H9MJB2</accession>
<dbReference type="PIRSF" id="PIRSF034888">
    <property type="entry name" value="P-loop_UCP034888"/>
    <property type="match status" value="1"/>
</dbReference>
<dbReference type="InterPro" id="IPR003959">
    <property type="entry name" value="ATPase_AAA_core"/>
</dbReference>
<dbReference type="Proteomes" id="UP000198504">
    <property type="component" value="Unassembled WGS sequence"/>
</dbReference>
<dbReference type="Pfam" id="PF13304">
    <property type="entry name" value="AAA_21"/>
    <property type="match status" value="2"/>
</dbReference>
<protein>
    <recommendedName>
        <fullName evidence="2">ATPase AAA-type core domain-containing protein</fullName>
    </recommendedName>
</protein>
<dbReference type="EMBL" id="FOFA01000010">
    <property type="protein sequence ID" value="SER23782.1"/>
    <property type="molecule type" value="Genomic_DNA"/>
</dbReference>
<dbReference type="OrthoDB" id="3237462at2"/>
<sequence>MSQVVVGSGTTRRRNRKSGPQKHFRLGVSGFKAVREEVAIDIAPLTVIAGANSSGKSSFMQPFLMLKQTLEASFDPGAILLYGPNVKFTDQSQLLSRGAAKADTVSNFKVIFGRENTTRVLQFEPGSEGFVVAKDTRILNDSELSLSATPTAAEMKKVRGLFGDKLEEVRKSFSKTLAGGGQHWDLVTSRNRFFLDPGISLVRDADSHGGVTSISISVGIDDDSSSSDEWINLLQGIIHVPGLRGNPERAYSRSAVGETYPGTFETYVASIIHSWLNPSPKDKEPAAKALAGLTSDLNLLGLTWKVATRRVNDASLELLVGRLSHARQGGAWDLVSVADVGFGVSQTLPVLVALHAAEPGQLVYIEQPEIHLHPRAQLALAECLVSATKRGVTMIIETHSSLLVRGIQTLVARKVARPRDVSLNWFDRDPETGVTVVSKADLDREGRFGDWPVDFDEISQDADWAYLEAVSQAQ</sequence>
<evidence type="ECO:0000313" key="3">
    <source>
        <dbReference type="EMBL" id="SER23782.1"/>
    </source>
</evidence>
<feature type="region of interest" description="Disordered" evidence="1">
    <location>
        <begin position="1"/>
        <end position="22"/>
    </location>
</feature>
<dbReference type="InterPro" id="IPR027417">
    <property type="entry name" value="P-loop_NTPase"/>
</dbReference>